<evidence type="ECO:0000256" key="6">
    <source>
        <dbReference type="HAMAP-Rule" id="MF_01512"/>
    </source>
</evidence>
<name>A0ABW1L9M1_9BACL</name>
<dbReference type="HAMAP" id="MF_01512">
    <property type="entry name" value="FosB"/>
    <property type="match status" value="1"/>
</dbReference>
<evidence type="ECO:0000313" key="8">
    <source>
        <dbReference type="EMBL" id="MFC6040619.1"/>
    </source>
</evidence>
<dbReference type="SUPFAM" id="SSF54593">
    <property type="entry name" value="Glyoxalase/Bleomycin resistance protein/Dihydroxybiphenyl dioxygenase"/>
    <property type="match status" value="1"/>
</dbReference>
<dbReference type="Gene3D" id="3.10.180.10">
    <property type="entry name" value="2,3-Dihydroxybiphenyl 1,2-Dioxygenase, domain 1"/>
    <property type="match status" value="1"/>
</dbReference>
<evidence type="ECO:0000259" key="7">
    <source>
        <dbReference type="PROSITE" id="PS51819"/>
    </source>
</evidence>
<comment type="similarity">
    <text evidence="6">Belongs to the fosfomycin resistance protein family. FosB subfamily.</text>
</comment>
<evidence type="ECO:0000256" key="5">
    <source>
        <dbReference type="ARBA" id="ARBA00023251"/>
    </source>
</evidence>
<comment type="function">
    <text evidence="6">Metallothiol transferase which confers resistance to fosfomycin by catalyzing the addition of a thiol cofactor to fosfomycin. L-cysteine is probably the physiological thiol donor.</text>
</comment>
<feature type="binding site" evidence="6">
    <location>
        <position position="64"/>
    </location>
    <ligand>
        <name>Mg(2+)</name>
        <dbReference type="ChEBI" id="CHEBI:18420"/>
    </ligand>
</feature>
<keyword evidence="3 6" id="KW-0479">Metal-binding</keyword>
<dbReference type="RefSeq" id="WP_377735144.1">
    <property type="nucleotide sequence ID" value="NZ_JBHSRI010000025.1"/>
</dbReference>
<dbReference type="PANTHER" id="PTHR36113:SF6">
    <property type="entry name" value="FOSFOMYCIN RESISTANCE PROTEIN FOSX"/>
    <property type="match status" value="1"/>
</dbReference>
<dbReference type="Pfam" id="PF00903">
    <property type="entry name" value="Glyoxalase"/>
    <property type="match status" value="1"/>
</dbReference>
<dbReference type="InterPro" id="IPR051332">
    <property type="entry name" value="Fosfomycin_Res_Enzymes"/>
</dbReference>
<comment type="subunit">
    <text evidence="6">Homodimer.</text>
</comment>
<reference evidence="9" key="1">
    <citation type="journal article" date="2019" name="Int. J. Syst. Evol. Microbiol.">
        <title>The Global Catalogue of Microorganisms (GCM) 10K type strain sequencing project: providing services to taxonomists for standard genome sequencing and annotation.</title>
        <authorList>
            <consortium name="The Broad Institute Genomics Platform"/>
            <consortium name="The Broad Institute Genome Sequencing Center for Infectious Disease"/>
            <person name="Wu L."/>
            <person name="Ma J."/>
        </authorList>
    </citation>
    <scope>NUCLEOTIDE SEQUENCE [LARGE SCALE GENOMIC DNA]</scope>
    <source>
        <strain evidence="9">CCUG 54527</strain>
    </source>
</reference>
<dbReference type="Proteomes" id="UP001596170">
    <property type="component" value="Unassembled WGS sequence"/>
</dbReference>
<sequence>MKMNHLLFSVSNLENSIEFYSKVLGAKLVAKGTKTAYFDLDGLWLALNEEKDITRNEIHESYTHLAFTIPQSEFDETLEKLKKLNVSILPGRARDARDKKSIYFEDPDGHKFEFHTGTLKNRLDYYKENKGHMEFYDF</sequence>
<keyword evidence="1 6" id="KW-0963">Cytoplasm</keyword>
<proteinExistence type="inferred from homology"/>
<comment type="subcellular location">
    <subcellularLocation>
        <location evidence="6">Cytoplasm</location>
    </subcellularLocation>
</comment>
<comment type="caution">
    <text evidence="8">The sequence shown here is derived from an EMBL/GenBank/DDBJ whole genome shotgun (WGS) entry which is preliminary data.</text>
</comment>
<dbReference type="NCBIfam" id="NF003152">
    <property type="entry name" value="PRK04101.1"/>
    <property type="match status" value="1"/>
</dbReference>
<dbReference type="EC" id="2.5.1.-" evidence="6"/>
<feature type="binding site" evidence="6">
    <location>
        <position position="5"/>
    </location>
    <ligand>
        <name>Mg(2+)</name>
        <dbReference type="ChEBI" id="CHEBI:18420"/>
    </ligand>
</feature>
<evidence type="ECO:0000313" key="9">
    <source>
        <dbReference type="Proteomes" id="UP001596170"/>
    </source>
</evidence>
<dbReference type="GO" id="GO:0016740">
    <property type="term" value="F:transferase activity"/>
    <property type="evidence" value="ECO:0007669"/>
    <property type="project" value="UniProtKB-KW"/>
</dbReference>
<organism evidence="8 9">
    <name type="scientific">Paenisporosarcina macmurdoensis</name>
    <dbReference type="NCBI Taxonomy" id="212659"/>
    <lineage>
        <taxon>Bacteria</taxon>
        <taxon>Bacillati</taxon>
        <taxon>Bacillota</taxon>
        <taxon>Bacilli</taxon>
        <taxon>Bacillales</taxon>
        <taxon>Caryophanaceae</taxon>
        <taxon>Paenisporosarcina</taxon>
    </lineage>
</organism>
<dbReference type="InterPro" id="IPR022858">
    <property type="entry name" value="Metallothiol_Trafse_FosB"/>
</dbReference>
<evidence type="ECO:0000256" key="2">
    <source>
        <dbReference type="ARBA" id="ARBA00022679"/>
    </source>
</evidence>
<evidence type="ECO:0000256" key="4">
    <source>
        <dbReference type="ARBA" id="ARBA00022842"/>
    </source>
</evidence>
<keyword evidence="4 6" id="KW-0460">Magnesium</keyword>
<keyword evidence="2 6" id="KW-0808">Transferase</keyword>
<feature type="binding site" evidence="6">
    <location>
        <position position="113"/>
    </location>
    <ligand>
        <name>Mg(2+)</name>
        <dbReference type="ChEBI" id="CHEBI:18420"/>
    </ligand>
</feature>
<accession>A0ABW1L9M1</accession>
<feature type="domain" description="VOC" evidence="7">
    <location>
        <begin position="2"/>
        <end position="117"/>
    </location>
</feature>
<keyword evidence="9" id="KW-1185">Reference proteome</keyword>
<evidence type="ECO:0000256" key="1">
    <source>
        <dbReference type="ARBA" id="ARBA00022490"/>
    </source>
</evidence>
<dbReference type="PROSITE" id="PS51819">
    <property type="entry name" value="VOC"/>
    <property type="match status" value="1"/>
</dbReference>
<dbReference type="EMBL" id="JBHSRI010000025">
    <property type="protein sequence ID" value="MFC6040619.1"/>
    <property type="molecule type" value="Genomic_DNA"/>
</dbReference>
<dbReference type="InterPro" id="IPR037523">
    <property type="entry name" value="VOC_core"/>
</dbReference>
<protein>
    <recommendedName>
        <fullName evidence="6">Metallothiol transferase FosB</fullName>
        <ecNumber evidence="6">2.5.1.-</ecNumber>
    </recommendedName>
    <alternativeName>
        <fullName evidence="6">Fosfomycin resistance protein</fullName>
    </alternativeName>
</protein>
<keyword evidence="5 6" id="KW-0046">Antibiotic resistance</keyword>
<evidence type="ECO:0000256" key="3">
    <source>
        <dbReference type="ARBA" id="ARBA00022723"/>
    </source>
</evidence>
<dbReference type="PANTHER" id="PTHR36113">
    <property type="entry name" value="LYASE, PUTATIVE-RELATED-RELATED"/>
    <property type="match status" value="1"/>
</dbReference>
<comment type="cofactor">
    <cofactor evidence="6">
        <name>Mg(2+)</name>
        <dbReference type="ChEBI" id="CHEBI:18420"/>
    </cofactor>
</comment>
<dbReference type="InterPro" id="IPR004360">
    <property type="entry name" value="Glyas_Fos-R_dOase_dom"/>
</dbReference>
<dbReference type="InterPro" id="IPR029068">
    <property type="entry name" value="Glyas_Bleomycin-R_OHBP_Dase"/>
</dbReference>
<gene>
    <name evidence="6 8" type="primary">fosB</name>
    <name evidence="8" type="ORF">ACFPYN_14420</name>
</gene>